<dbReference type="PANTHER" id="PTHR47628">
    <property type="match status" value="1"/>
</dbReference>
<name>A0ABY7C5K8_9HYPH</name>
<accession>A0ABY7C5K8</accession>
<dbReference type="EMBL" id="CP114029">
    <property type="protein sequence ID" value="WAP71298.1"/>
    <property type="molecule type" value="Genomic_DNA"/>
</dbReference>
<organism evidence="1 2">
    <name type="scientific">Jiella pelagia</name>
    <dbReference type="NCBI Taxonomy" id="2986949"/>
    <lineage>
        <taxon>Bacteria</taxon>
        <taxon>Pseudomonadati</taxon>
        <taxon>Pseudomonadota</taxon>
        <taxon>Alphaproteobacteria</taxon>
        <taxon>Hyphomicrobiales</taxon>
        <taxon>Aurantimonadaceae</taxon>
        <taxon>Jiella</taxon>
    </lineage>
</organism>
<evidence type="ECO:0000313" key="1">
    <source>
        <dbReference type="EMBL" id="WAP71298.1"/>
    </source>
</evidence>
<dbReference type="Pfam" id="PF13433">
    <property type="entry name" value="Peripla_BP_5"/>
    <property type="match status" value="1"/>
</dbReference>
<sequence>MAADGTASAPARDDAPEEAASSFYIAAYSAVIVLADLLEATSEAAELAGPAFTGRHFATPYGRIAIDPANQHASLPVKIARARAGRFEVVEESPALVAPDPYLSRYDPACIFGRPILRAVS</sequence>
<evidence type="ECO:0000313" key="2">
    <source>
        <dbReference type="Proteomes" id="UP001164020"/>
    </source>
</evidence>
<protein>
    <submittedName>
        <fullName evidence="1">Transporter substrate-binding protein</fullName>
    </submittedName>
</protein>
<dbReference type="PANTHER" id="PTHR47628:SF1">
    <property type="entry name" value="ALIPHATIC AMIDASE EXPRESSION-REGULATING PROTEIN"/>
    <property type="match status" value="1"/>
</dbReference>
<reference evidence="1" key="1">
    <citation type="submission" date="2022-12" db="EMBL/GenBank/DDBJ databases">
        <title>Jiella pelagia sp. nov., isolated from phosphonate enriched culture of Northwest Pacific surface seawater.</title>
        <authorList>
            <person name="Shin D.Y."/>
            <person name="Hwang C.Y."/>
        </authorList>
    </citation>
    <scope>NUCLEOTIDE SEQUENCE</scope>
    <source>
        <strain evidence="1">HL-NP1</strain>
    </source>
</reference>
<dbReference type="Proteomes" id="UP001164020">
    <property type="component" value="Chromosome"/>
</dbReference>
<dbReference type="SUPFAM" id="SSF53822">
    <property type="entry name" value="Periplasmic binding protein-like I"/>
    <property type="match status" value="1"/>
</dbReference>
<gene>
    <name evidence="1" type="ORF">OH818_22870</name>
</gene>
<proteinExistence type="predicted"/>
<keyword evidence="2" id="KW-1185">Reference proteome</keyword>
<dbReference type="InterPro" id="IPR028082">
    <property type="entry name" value="Peripla_BP_I"/>
</dbReference>